<keyword evidence="3" id="KW-1185">Reference proteome</keyword>
<gene>
    <name evidence="2" type="ORF">F5891DRAFT_988523</name>
</gene>
<comment type="caution">
    <text evidence="2">The sequence shown here is derived from an EMBL/GenBank/DDBJ whole genome shotgun (WGS) entry which is preliminary data.</text>
</comment>
<proteinExistence type="predicted"/>
<dbReference type="GeneID" id="64672308"/>
<dbReference type="RefSeq" id="XP_041216790.1">
    <property type="nucleotide sequence ID" value="XM_041378010.1"/>
</dbReference>
<name>A0AAD4DQC8_9AGAM</name>
<dbReference type="AlphaFoldDB" id="A0AAD4DQC8"/>
<sequence>MDKEAITQGVSAKQVTRKKSCLHLLMTAWEIEETEHHKRLLDLLQQKNAREYVAASNEAHLFKRFMTHHHTNQLEDDFDFDVGTYKEELQAFINHNFHDPNQLITKDKYSMDPFVNDAESDDDDKDWDEPISEVSSDRSGVKAFPALSKYASQEDIKGKVEVKGKNPCGNTASAQIGLAMEHPVAPSRLAMQPPAMPPPHNQGRCHMSIPAAGATIYVRYDSWSINGIQQIPTQSTTCVQTPMLNVEGVHQAVKSYRSGLRMWPGYSDTLLDSQRLRIDPVRRAIQRGPMCAYTRMGPQCGIAPMLAGGPSVDAIA</sequence>
<dbReference type="EMBL" id="JABBWK010000227">
    <property type="protein sequence ID" value="KAG1886949.1"/>
    <property type="molecule type" value="Genomic_DNA"/>
</dbReference>
<feature type="compositionally biased region" description="Acidic residues" evidence="1">
    <location>
        <begin position="118"/>
        <end position="131"/>
    </location>
</feature>
<evidence type="ECO:0000313" key="2">
    <source>
        <dbReference type="EMBL" id="KAG1886949.1"/>
    </source>
</evidence>
<dbReference type="Proteomes" id="UP001195769">
    <property type="component" value="Unassembled WGS sequence"/>
</dbReference>
<reference evidence="2" key="1">
    <citation type="journal article" date="2020" name="New Phytol.">
        <title>Comparative genomics reveals dynamic genome evolution in host specialist ectomycorrhizal fungi.</title>
        <authorList>
            <person name="Lofgren L.A."/>
            <person name="Nguyen N.H."/>
            <person name="Vilgalys R."/>
            <person name="Ruytinx J."/>
            <person name="Liao H.L."/>
            <person name="Branco S."/>
            <person name="Kuo A."/>
            <person name="LaButti K."/>
            <person name="Lipzen A."/>
            <person name="Andreopoulos W."/>
            <person name="Pangilinan J."/>
            <person name="Riley R."/>
            <person name="Hundley H."/>
            <person name="Na H."/>
            <person name="Barry K."/>
            <person name="Grigoriev I.V."/>
            <person name="Stajich J.E."/>
            <person name="Kennedy P.G."/>
        </authorList>
    </citation>
    <scope>NUCLEOTIDE SEQUENCE</scope>
    <source>
        <strain evidence="2">FC203</strain>
    </source>
</reference>
<evidence type="ECO:0000256" key="1">
    <source>
        <dbReference type="SAM" id="MobiDB-lite"/>
    </source>
</evidence>
<evidence type="ECO:0000313" key="3">
    <source>
        <dbReference type="Proteomes" id="UP001195769"/>
    </source>
</evidence>
<protein>
    <submittedName>
        <fullName evidence="2">Uncharacterized protein</fullName>
    </submittedName>
</protein>
<feature type="region of interest" description="Disordered" evidence="1">
    <location>
        <begin position="115"/>
        <end position="134"/>
    </location>
</feature>
<accession>A0AAD4DQC8</accession>
<organism evidence="2 3">
    <name type="scientific">Suillus fuscotomentosus</name>
    <dbReference type="NCBI Taxonomy" id="1912939"/>
    <lineage>
        <taxon>Eukaryota</taxon>
        <taxon>Fungi</taxon>
        <taxon>Dikarya</taxon>
        <taxon>Basidiomycota</taxon>
        <taxon>Agaricomycotina</taxon>
        <taxon>Agaricomycetes</taxon>
        <taxon>Agaricomycetidae</taxon>
        <taxon>Boletales</taxon>
        <taxon>Suillineae</taxon>
        <taxon>Suillaceae</taxon>
        <taxon>Suillus</taxon>
    </lineage>
</organism>